<feature type="compositionally biased region" description="Acidic residues" evidence="1">
    <location>
        <begin position="338"/>
        <end position="350"/>
    </location>
</feature>
<organism evidence="2 3">
    <name type="scientific">Mycena pura</name>
    <dbReference type="NCBI Taxonomy" id="153505"/>
    <lineage>
        <taxon>Eukaryota</taxon>
        <taxon>Fungi</taxon>
        <taxon>Dikarya</taxon>
        <taxon>Basidiomycota</taxon>
        <taxon>Agaricomycotina</taxon>
        <taxon>Agaricomycetes</taxon>
        <taxon>Agaricomycetidae</taxon>
        <taxon>Agaricales</taxon>
        <taxon>Marasmiineae</taxon>
        <taxon>Mycenaceae</taxon>
        <taxon>Mycena</taxon>
    </lineage>
</organism>
<name>A0AAD6VCB2_9AGAR</name>
<feature type="compositionally biased region" description="Polar residues" evidence="1">
    <location>
        <begin position="1"/>
        <end position="12"/>
    </location>
</feature>
<accession>A0AAD6VCB2</accession>
<dbReference type="GO" id="GO:0000981">
    <property type="term" value="F:DNA-binding transcription factor activity, RNA polymerase II-specific"/>
    <property type="evidence" value="ECO:0007669"/>
    <property type="project" value="InterPro"/>
</dbReference>
<reference evidence="2" key="1">
    <citation type="submission" date="2023-03" db="EMBL/GenBank/DDBJ databases">
        <title>Massive genome expansion in bonnet fungi (Mycena s.s.) driven by repeated elements and novel gene families across ecological guilds.</title>
        <authorList>
            <consortium name="Lawrence Berkeley National Laboratory"/>
            <person name="Harder C.B."/>
            <person name="Miyauchi S."/>
            <person name="Viragh M."/>
            <person name="Kuo A."/>
            <person name="Thoen E."/>
            <person name="Andreopoulos B."/>
            <person name="Lu D."/>
            <person name="Skrede I."/>
            <person name="Drula E."/>
            <person name="Henrissat B."/>
            <person name="Morin E."/>
            <person name="Kohler A."/>
            <person name="Barry K."/>
            <person name="LaButti K."/>
            <person name="Morin E."/>
            <person name="Salamov A."/>
            <person name="Lipzen A."/>
            <person name="Mereny Z."/>
            <person name="Hegedus B."/>
            <person name="Baldrian P."/>
            <person name="Stursova M."/>
            <person name="Weitz H."/>
            <person name="Taylor A."/>
            <person name="Grigoriev I.V."/>
            <person name="Nagy L.G."/>
            <person name="Martin F."/>
            <person name="Kauserud H."/>
        </authorList>
    </citation>
    <scope>NUCLEOTIDE SEQUENCE</scope>
    <source>
        <strain evidence="2">9144</strain>
    </source>
</reference>
<feature type="compositionally biased region" description="Basic residues" evidence="1">
    <location>
        <begin position="63"/>
        <end position="78"/>
    </location>
</feature>
<feature type="compositionally biased region" description="Low complexity" evidence="1">
    <location>
        <begin position="83"/>
        <end position="92"/>
    </location>
</feature>
<evidence type="ECO:0008006" key="4">
    <source>
        <dbReference type="Google" id="ProtNLM"/>
    </source>
</evidence>
<gene>
    <name evidence="2" type="ORF">GGX14DRAFT_568694</name>
</gene>
<evidence type="ECO:0000256" key="1">
    <source>
        <dbReference type="SAM" id="MobiDB-lite"/>
    </source>
</evidence>
<feature type="compositionally biased region" description="Pro residues" evidence="1">
    <location>
        <begin position="353"/>
        <end position="363"/>
    </location>
</feature>
<feature type="compositionally biased region" description="Pro residues" evidence="1">
    <location>
        <begin position="278"/>
        <end position="294"/>
    </location>
</feature>
<feature type="region of interest" description="Disordered" evidence="1">
    <location>
        <begin position="275"/>
        <end position="363"/>
    </location>
</feature>
<dbReference type="GO" id="GO:0008270">
    <property type="term" value="F:zinc ion binding"/>
    <property type="evidence" value="ECO:0007669"/>
    <property type="project" value="InterPro"/>
</dbReference>
<dbReference type="Gene3D" id="4.10.240.10">
    <property type="entry name" value="Zn(2)-C6 fungal-type DNA-binding domain"/>
    <property type="match status" value="1"/>
</dbReference>
<proteinExistence type="predicted"/>
<dbReference type="CDD" id="cd00067">
    <property type="entry name" value="GAL4"/>
    <property type="match status" value="1"/>
</dbReference>
<keyword evidence="3" id="KW-1185">Reference proteome</keyword>
<feature type="region of interest" description="Disordered" evidence="1">
    <location>
        <begin position="1"/>
        <end position="92"/>
    </location>
</feature>
<dbReference type="InterPro" id="IPR036864">
    <property type="entry name" value="Zn2-C6_fun-type_DNA-bd_sf"/>
</dbReference>
<dbReference type="SUPFAM" id="SSF57701">
    <property type="entry name" value="Zn2/Cys6 DNA-binding domain"/>
    <property type="match status" value="1"/>
</dbReference>
<evidence type="ECO:0000313" key="3">
    <source>
        <dbReference type="Proteomes" id="UP001219525"/>
    </source>
</evidence>
<dbReference type="AlphaFoldDB" id="A0AAD6VCB2"/>
<dbReference type="InterPro" id="IPR001138">
    <property type="entry name" value="Zn2Cys6_DnaBD"/>
</dbReference>
<dbReference type="EMBL" id="JARJCW010000042">
    <property type="protein sequence ID" value="KAJ7205804.1"/>
    <property type="molecule type" value="Genomic_DNA"/>
</dbReference>
<dbReference type="Proteomes" id="UP001219525">
    <property type="component" value="Unassembled WGS sequence"/>
</dbReference>
<sequence length="363" mass="39678">MDNFFSGDQRSPSPVVGEPPIETLENSPAPVVPAKRKRGRPSKTTIVVDPAVPPATPTATPVKRGRGRPRGSRNRKSTGRGGAPAARARAAEAPAEPVLLEGVNRGRRPGPVFNFALPVPPIDVDGLQRVLTHDVLRPFFGGCDNCLTRNIQCDDGRVGHTCSSCASRKIKCSNKSTTTERMGSWNRLSNRFKGVGNASVNDLIRDLKYFGDRTMEALTLARSLQAEFDHRQQRLGDVMTHLGYGYGGPTGVAHAAEIAPEQREEFAEYWTAGVFSLPPRPNRPSRPQPSPPPRRTWRRQAHPYYAELDERNDPTYGPESATGDPGQDSSSSDHGDGDDRDSDDSVEEDDRIPPSPPSPYSKR</sequence>
<comment type="caution">
    <text evidence="2">The sequence shown here is derived from an EMBL/GenBank/DDBJ whole genome shotgun (WGS) entry which is preliminary data.</text>
</comment>
<protein>
    <recommendedName>
        <fullName evidence="4">Zn(2)-C6 fungal-type domain-containing protein</fullName>
    </recommendedName>
</protein>
<evidence type="ECO:0000313" key="2">
    <source>
        <dbReference type="EMBL" id="KAJ7205804.1"/>
    </source>
</evidence>